<evidence type="ECO:0000313" key="4">
    <source>
        <dbReference type="Proteomes" id="UP000031512"/>
    </source>
</evidence>
<dbReference type="AlphaFoldDB" id="L0AZQ5"/>
<organism evidence="3 4">
    <name type="scientific">Theileria equi strain WA</name>
    <dbReference type="NCBI Taxonomy" id="1537102"/>
    <lineage>
        <taxon>Eukaryota</taxon>
        <taxon>Sar</taxon>
        <taxon>Alveolata</taxon>
        <taxon>Apicomplexa</taxon>
        <taxon>Aconoidasida</taxon>
        <taxon>Piroplasmida</taxon>
        <taxon>Theileriidae</taxon>
        <taxon>Theileria</taxon>
    </lineage>
</organism>
<dbReference type="Gene3D" id="3.30.530.20">
    <property type="match status" value="1"/>
</dbReference>
<dbReference type="InterPro" id="IPR023393">
    <property type="entry name" value="START-like_dom_sf"/>
</dbReference>
<dbReference type="GeneID" id="15804603"/>
<dbReference type="KEGG" id="beq:BEWA_004900"/>
<evidence type="ECO:0000259" key="2">
    <source>
        <dbReference type="PROSITE" id="PS50848"/>
    </source>
</evidence>
<feature type="region of interest" description="Disordered" evidence="1">
    <location>
        <begin position="1"/>
        <end position="26"/>
    </location>
</feature>
<dbReference type="GO" id="GO:0005737">
    <property type="term" value="C:cytoplasm"/>
    <property type="evidence" value="ECO:0007669"/>
    <property type="project" value="UniProtKB-ARBA"/>
</dbReference>
<keyword evidence="4" id="KW-1185">Reference proteome</keyword>
<dbReference type="GO" id="GO:0008289">
    <property type="term" value="F:lipid binding"/>
    <property type="evidence" value="ECO:0007669"/>
    <property type="project" value="InterPro"/>
</dbReference>
<dbReference type="SUPFAM" id="SSF55961">
    <property type="entry name" value="Bet v1-like"/>
    <property type="match status" value="1"/>
</dbReference>
<dbReference type="eggNOG" id="KOG2761">
    <property type="taxonomic scope" value="Eukaryota"/>
</dbReference>
<dbReference type="OrthoDB" id="1295045at2759"/>
<protein>
    <submittedName>
        <fullName evidence="3">Lipid-binding/transfer protein, putative</fullName>
    </submittedName>
</protein>
<proteinExistence type="predicted"/>
<accession>L0AZQ5</accession>
<dbReference type="RefSeq" id="XP_004830748.1">
    <property type="nucleotide sequence ID" value="XM_004830691.1"/>
</dbReference>
<dbReference type="PROSITE" id="PS50848">
    <property type="entry name" value="START"/>
    <property type="match status" value="1"/>
</dbReference>
<dbReference type="PANTHER" id="PTHR19308:SF39">
    <property type="entry name" value="PHOSPHATIDYLCHOLINE TRANSFER PROTEIN"/>
    <property type="match status" value="1"/>
</dbReference>
<dbReference type="EMBL" id="CP001670">
    <property type="protein sequence ID" value="AFZ81082.1"/>
    <property type="molecule type" value="Genomic_DNA"/>
</dbReference>
<evidence type="ECO:0000256" key="1">
    <source>
        <dbReference type="SAM" id="MobiDB-lite"/>
    </source>
</evidence>
<feature type="domain" description="START" evidence="2">
    <location>
        <begin position="42"/>
        <end position="243"/>
    </location>
</feature>
<gene>
    <name evidence="3" type="ORF">BEWA_004900</name>
</gene>
<dbReference type="InterPro" id="IPR002913">
    <property type="entry name" value="START_lipid-bd_dom"/>
</dbReference>
<evidence type="ECO:0000313" key="3">
    <source>
        <dbReference type="EMBL" id="AFZ81082.1"/>
    </source>
</evidence>
<dbReference type="PANTHER" id="PTHR19308">
    <property type="entry name" value="PHOSPHATIDYLCHOLINE TRANSFER PROTEIN"/>
    <property type="match status" value="1"/>
</dbReference>
<dbReference type="STRING" id="1537102.L0AZQ5"/>
<name>L0AZQ5_THEEQ</name>
<dbReference type="Proteomes" id="UP000031512">
    <property type="component" value="Chromosome 3"/>
</dbReference>
<dbReference type="InterPro" id="IPR051213">
    <property type="entry name" value="START_lipid_transfer"/>
</dbReference>
<reference evidence="3 4" key="1">
    <citation type="journal article" date="2012" name="BMC Genomics">
        <title>Comparative genomic analysis and phylogenetic position of Theileria equi.</title>
        <authorList>
            <person name="Kappmeyer L.S."/>
            <person name="Thiagarajan M."/>
            <person name="Herndon D.R."/>
            <person name="Ramsay J.D."/>
            <person name="Caler E."/>
            <person name="Djikeng A."/>
            <person name="Gillespie J.J."/>
            <person name="Lau A.O."/>
            <person name="Roalson E.H."/>
            <person name="Silva J.C."/>
            <person name="Silva M.G."/>
            <person name="Suarez C.E."/>
            <person name="Ueti M.W."/>
            <person name="Nene V.M."/>
            <person name="Mealey R.H."/>
            <person name="Knowles D.P."/>
            <person name="Brayton K.A."/>
        </authorList>
    </citation>
    <scope>NUCLEOTIDE SEQUENCE [LARGE SCALE GENOMIC DNA]</scope>
    <source>
        <strain evidence="3 4">WA</strain>
    </source>
</reference>
<feature type="compositionally biased region" description="Basic and acidic residues" evidence="1">
    <location>
        <begin position="1"/>
        <end position="11"/>
    </location>
</feature>
<dbReference type="VEuPathDB" id="PiroplasmaDB:BEWA_004900"/>
<sequence length="270" mass="30847">MTVSGDSKEVNAPETQSGDNPEKTPVATIDGYLTKFNEDLIWRFERDLTFADYTLVRDYDFGTSNLKLFSKPRSDTTLKEFLVQGIVDVSKENLLALLTNLKNRPLWDSTYVEHEDITYIEETCTDVTFSVSKYPFPLTKRTYMVTRTLYNTENGTVALLSLATDKYKTDKKYRWSTHVDDFESLLILKDCKDDENQARTSMVATYFENPKAMVPNAYVNLITGQVVPGILAKMVIASQKLDHKESVGYCGKLKYSTLKFEDKGLEHDEL</sequence>